<dbReference type="GO" id="GO:0000287">
    <property type="term" value="F:magnesium ion binding"/>
    <property type="evidence" value="ECO:0007669"/>
    <property type="project" value="TreeGrafter"/>
</dbReference>
<evidence type="ECO:0000313" key="8">
    <source>
        <dbReference type="Proteomes" id="UP000252914"/>
    </source>
</evidence>
<evidence type="ECO:0000256" key="3">
    <source>
        <dbReference type="ARBA" id="ARBA00022842"/>
    </source>
</evidence>
<feature type="binding site" evidence="5">
    <location>
        <position position="164"/>
    </location>
    <ligand>
        <name>Mg(2+)</name>
        <dbReference type="ChEBI" id="CHEBI:18420"/>
    </ligand>
</feature>
<keyword evidence="8" id="KW-1185">Reference proteome</keyword>
<gene>
    <name evidence="7" type="ORF">DTL70_10215</name>
</gene>
<feature type="domain" description="HpcH/HpaI aldolase/citrate lyase" evidence="6">
    <location>
        <begin position="27"/>
        <end position="230"/>
    </location>
</feature>
<keyword evidence="7" id="KW-0456">Lyase</keyword>
<keyword evidence="3 5" id="KW-0460">Magnesium</keyword>
<proteinExistence type="predicted"/>
<accession>A0A367F4D1</accession>
<evidence type="ECO:0000256" key="4">
    <source>
        <dbReference type="PIRSR" id="PIRSR015582-1"/>
    </source>
</evidence>
<keyword evidence="2 5" id="KW-0479">Metal-binding</keyword>
<dbReference type="PIRSF" id="PIRSF015582">
    <property type="entry name" value="Cit_lyase_B"/>
    <property type="match status" value="1"/>
</dbReference>
<feature type="binding site" evidence="4">
    <location>
        <position position="86"/>
    </location>
    <ligand>
        <name>substrate</name>
    </ligand>
</feature>
<evidence type="ECO:0000313" key="7">
    <source>
        <dbReference type="EMBL" id="RCG24712.1"/>
    </source>
</evidence>
<evidence type="ECO:0000256" key="5">
    <source>
        <dbReference type="PIRSR" id="PIRSR015582-2"/>
    </source>
</evidence>
<comment type="cofactor">
    <cofactor evidence="1">
        <name>Mg(2+)</name>
        <dbReference type="ChEBI" id="CHEBI:18420"/>
    </cofactor>
</comment>
<feature type="binding site" evidence="4">
    <location>
        <position position="137"/>
    </location>
    <ligand>
        <name>substrate</name>
    </ligand>
</feature>
<dbReference type="AlphaFoldDB" id="A0A367F4D1"/>
<dbReference type="EMBL" id="QOIN01000039">
    <property type="protein sequence ID" value="RCG24712.1"/>
    <property type="molecule type" value="Genomic_DNA"/>
</dbReference>
<dbReference type="GO" id="GO:0006107">
    <property type="term" value="P:oxaloacetate metabolic process"/>
    <property type="evidence" value="ECO:0007669"/>
    <property type="project" value="TreeGrafter"/>
</dbReference>
<evidence type="ECO:0000259" key="6">
    <source>
        <dbReference type="Pfam" id="PF03328"/>
    </source>
</evidence>
<name>A0A367F4D1_9ACTN</name>
<sequence>MSGTTPAAAGNGARTAPSAPTVPLAVRSWLYVPATRPDLLAKAMRGEADAVVLDLEDAVPAGRKDEARDHAIEALEASWPKPLWVRVNQAGSAWGDADLAALATAPVQGIRLPKCESAQTVRDTAAQVDADLHLLLESALGVEHAYALATAAPQVAYLSLGEADLRADLRARRDTALDWARGRVVNAARAAGLAEPVQSVWTAVDDLPGLTSSTEEARDSGFFGRSVVHPRQIAPVNAAFTPTAREAAEARRLVHSLRQVEDEGSAAWLDTQGRLVDPAVVAQARWVLDRVHD</sequence>
<dbReference type="Pfam" id="PF03328">
    <property type="entry name" value="HpcH_HpaI"/>
    <property type="match status" value="1"/>
</dbReference>
<organism evidence="7 8">
    <name type="scientific">Streptomyces diacarni</name>
    <dbReference type="NCBI Taxonomy" id="2800381"/>
    <lineage>
        <taxon>Bacteria</taxon>
        <taxon>Bacillati</taxon>
        <taxon>Actinomycetota</taxon>
        <taxon>Actinomycetes</taxon>
        <taxon>Kitasatosporales</taxon>
        <taxon>Streptomycetaceae</taxon>
        <taxon>Streptomyces</taxon>
    </lineage>
</organism>
<dbReference type="InterPro" id="IPR015813">
    <property type="entry name" value="Pyrv/PenolPyrv_kinase-like_dom"/>
</dbReference>
<dbReference type="InterPro" id="IPR011206">
    <property type="entry name" value="Citrate_lyase_beta/mcl1/mcl2"/>
</dbReference>
<dbReference type="InterPro" id="IPR005000">
    <property type="entry name" value="Aldolase/citrate-lyase_domain"/>
</dbReference>
<dbReference type="PANTHER" id="PTHR32308:SF10">
    <property type="entry name" value="CITRATE LYASE SUBUNIT BETA"/>
    <property type="match status" value="1"/>
</dbReference>
<comment type="caution">
    <text evidence="7">The sequence shown here is derived from an EMBL/GenBank/DDBJ whole genome shotgun (WGS) entry which is preliminary data.</text>
</comment>
<evidence type="ECO:0000256" key="1">
    <source>
        <dbReference type="ARBA" id="ARBA00001946"/>
    </source>
</evidence>
<dbReference type="RefSeq" id="WP_114021563.1">
    <property type="nucleotide sequence ID" value="NZ_QOIN01000039.1"/>
</dbReference>
<dbReference type="InterPro" id="IPR040442">
    <property type="entry name" value="Pyrv_kinase-like_dom_sf"/>
</dbReference>
<reference evidence="7 8" key="1">
    <citation type="submission" date="2018-06" db="EMBL/GenBank/DDBJ databases">
        <title>Streptomyces reniochalinae sp. nov. and Streptomyces diacarnus sp. nov. from marine sponges.</title>
        <authorList>
            <person name="Li L."/>
        </authorList>
    </citation>
    <scope>NUCLEOTIDE SEQUENCE [LARGE SCALE GENOMIC DNA]</scope>
    <source>
        <strain evidence="7 8">LHW51701</strain>
    </source>
</reference>
<feature type="binding site" evidence="5">
    <location>
        <position position="137"/>
    </location>
    <ligand>
        <name>Mg(2+)</name>
        <dbReference type="ChEBI" id="CHEBI:18420"/>
    </ligand>
</feature>
<dbReference type="GO" id="GO:0016829">
    <property type="term" value="F:lyase activity"/>
    <property type="evidence" value="ECO:0007669"/>
    <property type="project" value="UniProtKB-KW"/>
</dbReference>
<dbReference type="SUPFAM" id="SSF51621">
    <property type="entry name" value="Phosphoenolpyruvate/pyruvate domain"/>
    <property type="match status" value="1"/>
</dbReference>
<evidence type="ECO:0000256" key="2">
    <source>
        <dbReference type="ARBA" id="ARBA00022723"/>
    </source>
</evidence>
<dbReference type="Gene3D" id="3.20.20.60">
    <property type="entry name" value="Phosphoenolpyruvate-binding domains"/>
    <property type="match status" value="1"/>
</dbReference>
<dbReference type="PANTHER" id="PTHR32308">
    <property type="entry name" value="LYASE BETA SUBUNIT, PUTATIVE (AFU_ORTHOLOGUE AFUA_4G13030)-RELATED"/>
    <property type="match status" value="1"/>
</dbReference>
<dbReference type="Proteomes" id="UP000252914">
    <property type="component" value="Unassembled WGS sequence"/>
</dbReference>
<protein>
    <submittedName>
        <fullName evidence="7">CoA ester lyase</fullName>
    </submittedName>
</protein>